<evidence type="ECO:0000256" key="1">
    <source>
        <dbReference type="SAM" id="Coils"/>
    </source>
</evidence>
<dbReference type="AlphaFoldDB" id="X0TEL6"/>
<comment type="caution">
    <text evidence="2">The sequence shown here is derived from an EMBL/GenBank/DDBJ whole genome shotgun (WGS) entry which is preliminary data.</text>
</comment>
<evidence type="ECO:0000313" key="2">
    <source>
        <dbReference type="EMBL" id="GAF91669.1"/>
    </source>
</evidence>
<organism evidence="2">
    <name type="scientific">marine sediment metagenome</name>
    <dbReference type="NCBI Taxonomy" id="412755"/>
    <lineage>
        <taxon>unclassified sequences</taxon>
        <taxon>metagenomes</taxon>
        <taxon>ecological metagenomes</taxon>
    </lineage>
</organism>
<reference evidence="2" key="1">
    <citation type="journal article" date="2014" name="Front. Microbiol.">
        <title>High frequency of phylogenetically diverse reductive dehalogenase-homologous genes in deep subseafloor sedimentary metagenomes.</title>
        <authorList>
            <person name="Kawai M."/>
            <person name="Futagami T."/>
            <person name="Toyoda A."/>
            <person name="Takaki Y."/>
            <person name="Nishi S."/>
            <person name="Hori S."/>
            <person name="Arai W."/>
            <person name="Tsubouchi T."/>
            <person name="Morono Y."/>
            <person name="Uchiyama I."/>
            <person name="Ito T."/>
            <person name="Fujiyama A."/>
            <person name="Inagaki F."/>
            <person name="Takami H."/>
        </authorList>
    </citation>
    <scope>NUCLEOTIDE SEQUENCE</scope>
    <source>
        <strain evidence="2">Expedition CK06-06</strain>
    </source>
</reference>
<feature type="coiled-coil region" evidence="1">
    <location>
        <begin position="1"/>
        <end position="56"/>
    </location>
</feature>
<dbReference type="EMBL" id="BARS01015546">
    <property type="protein sequence ID" value="GAF91669.1"/>
    <property type="molecule type" value="Genomic_DNA"/>
</dbReference>
<gene>
    <name evidence="2" type="ORF">S01H1_25704</name>
</gene>
<protein>
    <submittedName>
        <fullName evidence="2">Uncharacterized protein</fullName>
    </submittedName>
</protein>
<name>X0TEL6_9ZZZZ</name>
<accession>X0TEL6</accession>
<feature type="coiled-coil region" evidence="1">
    <location>
        <begin position="93"/>
        <end position="128"/>
    </location>
</feature>
<proteinExistence type="predicted"/>
<sequence length="137" mass="15995">MTSLEEQLKQQTKKLELAESQKERYLKGVPDYEAYREVLEEDATKLLRLIRRLREADFPGNIDLLEEIQLAIKASNRAVEAIDGVKPELQHLLEDIRDTIVALDKKFQEEMERQAEIRKLEKETLENINEYLAKQGG</sequence>
<keyword evidence="1" id="KW-0175">Coiled coil</keyword>